<reference evidence="1 2" key="1">
    <citation type="journal article" date="2015" name="Genome Announc.">
        <title>Genome Sequences of Six Paenibacillus larvae Siphoviridae Phages.</title>
        <authorList>
            <person name="Carson S."/>
            <person name="Bruff E."/>
            <person name="DeFoor W."/>
            <person name="Dums J."/>
            <person name="Groth A."/>
            <person name="Hatfield T."/>
            <person name="Iyer A."/>
            <person name="Joshi K."/>
            <person name="McAdams S."/>
            <person name="Miles D."/>
            <person name="Miller D."/>
            <person name="Oufkir A."/>
            <person name="Raynor B."/>
            <person name="Riley S."/>
            <person name="Roland S."/>
            <person name="Rozier H."/>
            <person name="Talley S."/>
            <person name="Miller E.S."/>
        </authorList>
    </citation>
    <scope>NUCLEOTIDE SEQUENCE [LARGE SCALE GENOMIC DNA]</scope>
</reference>
<dbReference type="Proteomes" id="UP000032131">
    <property type="component" value="Segment"/>
</dbReference>
<organism evidence="1 2">
    <name type="scientific">Paenibacillus phage Diva</name>
    <dbReference type="NCBI Taxonomy" id="1589750"/>
    <lineage>
        <taxon>Viruses</taxon>
        <taxon>Duplodnaviria</taxon>
        <taxon>Heunggongvirae</taxon>
        <taxon>Uroviricota</taxon>
        <taxon>Caudoviricetes</taxon>
        <taxon>Fernvirus</taxon>
        <taxon>Fernvirus diva</taxon>
    </lineage>
</organism>
<proteinExistence type="predicted"/>
<protein>
    <submittedName>
        <fullName evidence="1">Uncharacterized protein</fullName>
    </submittedName>
</protein>
<dbReference type="RefSeq" id="YP_009197972.1">
    <property type="nucleotide sequence ID" value="NC_028788.1"/>
</dbReference>
<dbReference type="OrthoDB" id="27063at10239"/>
<sequence>MFSYYLETKLLMLLQAFSNNELIFATKLNQQYKKSAKDQFELTPVK</sequence>
<keyword evidence="2" id="KW-1185">Reference proteome</keyword>
<gene>
    <name evidence="1" type="ORF">DIVA_27</name>
</gene>
<dbReference type="EMBL" id="KP296791">
    <property type="protein sequence ID" value="AJK27691.1"/>
    <property type="molecule type" value="Genomic_DNA"/>
</dbReference>
<accession>A0A0C5ABD3</accession>
<dbReference type="GeneID" id="26625046"/>
<evidence type="ECO:0000313" key="1">
    <source>
        <dbReference type="EMBL" id="AJK27691.1"/>
    </source>
</evidence>
<dbReference type="KEGG" id="vg:26625046"/>
<name>A0A0C5ABD3_9CAUD</name>
<evidence type="ECO:0000313" key="2">
    <source>
        <dbReference type="Proteomes" id="UP000032131"/>
    </source>
</evidence>